<evidence type="ECO:0000256" key="2">
    <source>
        <dbReference type="ARBA" id="ARBA00022857"/>
    </source>
</evidence>
<dbReference type="InterPro" id="IPR051164">
    <property type="entry name" value="NmrA-like_oxidored"/>
</dbReference>
<dbReference type="InterPro" id="IPR008030">
    <property type="entry name" value="NmrA-like"/>
</dbReference>
<evidence type="ECO:0000313" key="4">
    <source>
        <dbReference type="EMBL" id="KZL74213.1"/>
    </source>
</evidence>
<keyword evidence="5" id="KW-1185">Reference proteome</keyword>
<dbReference type="InterPro" id="IPR036291">
    <property type="entry name" value="NAD(P)-bd_dom_sf"/>
</dbReference>
<dbReference type="Pfam" id="PF05368">
    <property type="entry name" value="NmrA"/>
    <property type="match status" value="1"/>
</dbReference>
<organism evidence="4 5">
    <name type="scientific">Colletotrichum tofieldiae</name>
    <dbReference type="NCBI Taxonomy" id="708197"/>
    <lineage>
        <taxon>Eukaryota</taxon>
        <taxon>Fungi</taxon>
        <taxon>Dikarya</taxon>
        <taxon>Ascomycota</taxon>
        <taxon>Pezizomycotina</taxon>
        <taxon>Sordariomycetes</taxon>
        <taxon>Hypocreomycetidae</taxon>
        <taxon>Glomerellales</taxon>
        <taxon>Glomerellaceae</taxon>
        <taxon>Colletotrichum</taxon>
        <taxon>Colletotrichum spaethianum species complex</taxon>
    </lineage>
</organism>
<evidence type="ECO:0000313" key="5">
    <source>
        <dbReference type="Proteomes" id="UP000076552"/>
    </source>
</evidence>
<protein>
    <submittedName>
        <fullName evidence="4">HSCARG dehydrogenase</fullName>
    </submittedName>
</protein>
<sequence length="319" mass="35072">MSIVAVLGATGAQGGSVVNQLLQDPKWKVLGITRSVHSEKAKQLIQRGVDVVLADVNDEDSLVKAFEGVTAIFAVTVYWDSIATLGRDGAGEEEVQQLKNIANAASQIRTLKHFVLSALPPADKVSGGKLKVPHFDYKQKAVDWIVQNTPELWSKTTEFWPGWYTSNLAYLPFMKFMPFPGSQGYALAVPSSPSALLPIAGDLQTNCGIVVRGILDAGPKAYGKIAICITDYRPITDLVSEFEKITGRPAAYLEFSDQDVEKFWDVFGAEFASQLRWSESNPNWHDLIADRVISMRELGVEGKLVNFEQALEALKDKLI</sequence>
<dbReference type="GO" id="GO:0005634">
    <property type="term" value="C:nucleus"/>
    <property type="evidence" value="ECO:0007669"/>
    <property type="project" value="TreeGrafter"/>
</dbReference>
<keyword evidence="2" id="KW-0521">NADP</keyword>
<evidence type="ECO:0000256" key="1">
    <source>
        <dbReference type="ARBA" id="ARBA00006328"/>
    </source>
</evidence>
<evidence type="ECO:0000259" key="3">
    <source>
        <dbReference type="Pfam" id="PF05368"/>
    </source>
</evidence>
<gene>
    <name evidence="4" type="ORF">CT0861_01749</name>
</gene>
<dbReference type="EMBL" id="LFIV01000035">
    <property type="protein sequence ID" value="KZL74213.1"/>
    <property type="molecule type" value="Genomic_DNA"/>
</dbReference>
<comment type="caution">
    <text evidence="4">The sequence shown here is derived from an EMBL/GenBank/DDBJ whole genome shotgun (WGS) entry which is preliminary data.</text>
</comment>
<name>A0A166V672_9PEZI</name>
<reference evidence="4 5" key="1">
    <citation type="submission" date="2015-06" db="EMBL/GenBank/DDBJ databases">
        <title>Survival trade-offs in plant roots during colonization by closely related pathogenic and mutualistic fungi.</title>
        <authorList>
            <person name="Hacquard S."/>
            <person name="Kracher B."/>
            <person name="Hiruma K."/>
            <person name="Weinman A."/>
            <person name="Muench P."/>
            <person name="Garrido Oter R."/>
            <person name="Ver Loren van Themaat E."/>
            <person name="Dallerey J.-F."/>
            <person name="Damm U."/>
            <person name="Henrissat B."/>
            <person name="Lespinet O."/>
            <person name="Thon M."/>
            <person name="Kemen E."/>
            <person name="McHardy A.C."/>
            <person name="Schulze-Lefert P."/>
            <person name="O'Connell R.J."/>
        </authorList>
    </citation>
    <scope>NUCLEOTIDE SEQUENCE [LARGE SCALE GENOMIC DNA]</scope>
    <source>
        <strain evidence="4 5">0861</strain>
    </source>
</reference>
<proteinExistence type="inferred from homology"/>
<dbReference type="PANTHER" id="PTHR42748">
    <property type="entry name" value="NITROGEN METABOLITE REPRESSION PROTEIN NMRA FAMILY MEMBER"/>
    <property type="match status" value="1"/>
</dbReference>
<dbReference type="STRING" id="708197.A0A166V672"/>
<comment type="similarity">
    <text evidence="1">Belongs to the NmrA-type oxidoreductase family.</text>
</comment>
<accession>A0A166V672</accession>
<dbReference type="SUPFAM" id="SSF51735">
    <property type="entry name" value="NAD(P)-binding Rossmann-fold domains"/>
    <property type="match status" value="1"/>
</dbReference>
<dbReference type="AlphaFoldDB" id="A0A166V672"/>
<feature type="domain" description="NmrA-like" evidence="3">
    <location>
        <begin position="3"/>
        <end position="274"/>
    </location>
</feature>
<dbReference type="Proteomes" id="UP000076552">
    <property type="component" value="Unassembled WGS sequence"/>
</dbReference>
<dbReference type="PANTHER" id="PTHR42748:SF28">
    <property type="entry name" value="NMRA-LIKE DOMAIN-CONTAINING PROTEIN"/>
    <property type="match status" value="1"/>
</dbReference>
<dbReference type="Gene3D" id="3.40.50.720">
    <property type="entry name" value="NAD(P)-binding Rossmann-like Domain"/>
    <property type="match status" value="1"/>
</dbReference>
<dbReference type="Gene3D" id="3.90.25.10">
    <property type="entry name" value="UDP-galactose 4-epimerase, domain 1"/>
    <property type="match status" value="1"/>
</dbReference>